<comment type="caution">
    <text evidence="2">The sequence shown here is derived from an EMBL/GenBank/DDBJ whole genome shotgun (WGS) entry which is preliminary data.</text>
</comment>
<keyword evidence="1" id="KW-1133">Transmembrane helix</keyword>
<sequence>MRAFYSNRLIKHGLTAMLVGLLGGFLLAFSMVGGASISPIPVFFQFELPGPSSGWRILHVGTLMNGIMALAIGLVMRTVYISDVRARRIFLSFAIAIWGNFSFYLFGMFAPNHGLSIEANRLGEASLAGAMAYIPAILAAVTSIWATAVLLLSEPEYESSGK</sequence>
<accession>A0ABP7WZF0</accession>
<feature type="transmembrane region" description="Helical" evidence="1">
    <location>
        <begin position="130"/>
        <end position="152"/>
    </location>
</feature>
<keyword evidence="3" id="KW-1185">Reference proteome</keyword>
<keyword evidence="1" id="KW-0472">Membrane</keyword>
<dbReference type="InterPro" id="IPR058965">
    <property type="entry name" value="SOI/HabA-like"/>
</dbReference>
<reference evidence="3" key="1">
    <citation type="journal article" date="2019" name="Int. J. Syst. Evol. Microbiol.">
        <title>The Global Catalogue of Microorganisms (GCM) 10K type strain sequencing project: providing services to taxonomists for standard genome sequencing and annotation.</title>
        <authorList>
            <consortium name="The Broad Institute Genomics Platform"/>
            <consortium name="The Broad Institute Genome Sequencing Center for Infectious Disease"/>
            <person name="Wu L."/>
            <person name="Ma J."/>
        </authorList>
    </citation>
    <scope>NUCLEOTIDE SEQUENCE [LARGE SCALE GENOMIC DNA]</scope>
    <source>
        <strain evidence="3">JCM 17304</strain>
    </source>
</reference>
<protein>
    <recommendedName>
        <fullName evidence="4">Styrene-oxide isomerase</fullName>
    </recommendedName>
</protein>
<evidence type="ECO:0000256" key="1">
    <source>
        <dbReference type="SAM" id="Phobius"/>
    </source>
</evidence>
<feature type="transmembrane region" description="Helical" evidence="1">
    <location>
        <begin position="89"/>
        <end position="110"/>
    </location>
</feature>
<feature type="transmembrane region" description="Helical" evidence="1">
    <location>
        <begin position="58"/>
        <end position="77"/>
    </location>
</feature>
<dbReference type="RefSeq" id="WP_344936906.1">
    <property type="nucleotide sequence ID" value="NZ_BAABDM010000005.1"/>
</dbReference>
<keyword evidence="1" id="KW-0812">Transmembrane</keyword>
<gene>
    <name evidence="2" type="ORF">GCM10022414_27020</name>
</gene>
<proteinExistence type="predicted"/>
<evidence type="ECO:0000313" key="3">
    <source>
        <dbReference type="Proteomes" id="UP001500392"/>
    </source>
</evidence>
<evidence type="ECO:0000313" key="2">
    <source>
        <dbReference type="EMBL" id="GAA4100181.1"/>
    </source>
</evidence>
<dbReference type="Pfam" id="PF26512">
    <property type="entry name" value="SOI"/>
    <property type="match status" value="1"/>
</dbReference>
<name>A0ABP7WZF0_9GAMM</name>
<evidence type="ECO:0008006" key="4">
    <source>
        <dbReference type="Google" id="ProtNLM"/>
    </source>
</evidence>
<dbReference type="Proteomes" id="UP001500392">
    <property type="component" value="Unassembled WGS sequence"/>
</dbReference>
<dbReference type="EMBL" id="BAABDM010000005">
    <property type="protein sequence ID" value="GAA4100181.1"/>
    <property type="molecule type" value="Genomic_DNA"/>
</dbReference>
<organism evidence="2 3">
    <name type="scientific">Zhongshania borealis</name>
    <dbReference type="NCBI Taxonomy" id="889488"/>
    <lineage>
        <taxon>Bacteria</taxon>
        <taxon>Pseudomonadati</taxon>
        <taxon>Pseudomonadota</taxon>
        <taxon>Gammaproteobacteria</taxon>
        <taxon>Cellvibrionales</taxon>
        <taxon>Spongiibacteraceae</taxon>
        <taxon>Zhongshania</taxon>
    </lineage>
</organism>